<dbReference type="Proteomes" id="UP000198857">
    <property type="component" value="Unassembled WGS sequence"/>
</dbReference>
<proteinExistence type="predicted"/>
<gene>
    <name evidence="1" type="ORF">SAMN05660464_0670</name>
</gene>
<organism evidence="1 2">
    <name type="scientific">Geodermatophilus dictyosporus</name>
    <dbReference type="NCBI Taxonomy" id="1523247"/>
    <lineage>
        <taxon>Bacteria</taxon>
        <taxon>Bacillati</taxon>
        <taxon>Actinomycetota</taxon>
        <taxon>Actinomycetes</taxon>
        <taxon>Geodermatophilales</taxon>
        <taxon>Geodermatophilaceae</taxon>
        <taxon>Geodermatophilus</taxon>
    </lineage>
</organism>
<name>A0A1I5JDT0_9ACTN</name>
<dbReference type="RefSeq" id="WP_091106775.1">
    <property type="nucleotide sequence ID" value="NZ_FOWQ01000001.1"/>
</dbReference>
<evidence type="ECO:0008006" key="3">
    <source>
        <dbReference type="Google" id="ProtNLM"/>
    </source>
</evidence>
<dbReference type="AlphaFoldDB" id="A0A1I5JDT0"/>
<dbReference type="EMBL" id="FOWQ01000001">
    <property type="protein sequence ID" value="SFO70922.1"/>
    <property type="molecule type" value="Genomic_DNA"/>
</dbReference>
<evidence type="ECO:0000313" key="1">
    <source>
        <dbReference type="EMBL" id="SFO70922.1"/>
    </source>
</evidence>
<dbReference type="OrthoDB" id="5174199at2"/>
<dbReference type="STRING" id="1523247.SAMN05660464_0670"/>
<accession>A0A1I5JDT0</accession>
<reference evidence="2" key="1">
    <citation type="submission" date="2016-10" db="EMBL/GenBank/DDBJ databases">
        <authorList>
            <person name="Varghese N."/>
            <person name="Submissions S."/>
        </authorList>
    </citation>
    <scope>NUCLEOTIDE SEQUENCE [LARGE SCALE GENOMIC DNA]</scope>
    <source>
        <strain evidence="2">DSM 44208</strain>
    </source>
</reference>
<evidence type="ECO:0000313" key="2">
    <source>
        <dbReference type="Proteomes" id="UP000198857"/>
    </source>
</evidence>
<keyword evidence="2" id="KW-1185">Reference proteome</keyword>
<protein>
    <recommendedName>
        <fullName evidence="3">MEDS: MEthanogen/methylotroph, DcmR Sensory domain</fullName>
    </recommendedName>
</protein>
<sequence length="304" mass="31855">MTTFGPDPGAVLAPVHRCAFHEGAAQAGAIAAELCRQALSAGAPVVAHVEDAVRRVLSAHVPDAAVEFAAPQALLESPIDVLVEDWLRHRSRGARGPVAVLCQRPVGDVAEWRRAEEATTAAVSAAPLAVTCLVDSAAAPADCVAMARGTHPVLWLDGLDLPNPDLTLAAAPSDTVPVTAAVLDPDTPAHNRRWWHDRLAEAGLSEPRRDELVLVLHEAVIAAAALDGEPAGVPVRLHHAGPAVVCEVLTRRPCELLLPSMVPADRRLLMLWLAGKVSPAVTLAALPEGGGARFLVRSEPPDRA</sequence>